<dbReference type="InterPro" id="IPR002491">
    <property type="entry name" value="ABC_transptr_periplasmic_BD"/>
</dbReference>
<dbReference type="Proteomes" id="UP000431401">
    <property type="component" value="Unassembled WGS sequence"/>
</dbReference>
<dbReference type="PROSITE" id="PS51257">
    <property type="entry name" value="PROKAR_LIPOPROTEIN"/>
    <property type="match status" value="1"/>
</dbReference>
<dbReference type="GO" id="GO:1901678">
    <property type="term" value="P:iron coordination entity transport"/>
    <property type="evidence" value="ECO:0007669"/>
    <property type="project" value="UniProtKB-ARBA"/>
</dbReference>
<keyword evidence="7" id="KW-1185">Reference proteome</keyword>
<dbReference type="OrthoDB" id="1846031at2"/>
<evidence type="ECO:0000256" key="3">
    <source>
        <dbReference type="ARBA" id="ARBA00022448"/>
    </source>
</evidence>
<dbReference type="Gene3D" id="3.40.50.1980">
    <property type="entry name" value="Nitrogenase molybdenum iron protein domain"/>
    <property type="match status" value="2"/>
</dbReference>
<accession>A0A7K0DGW7</accession>
<dbReference type="SUPFAM" id="SSF53807">
    <property type="entry name" value="Helical backbone' metal receptor"/>
    <property type="match status" value="1"/>
</dbReference>
<dbReference type="InterPro" id="IPR051313">
    <property type="entry name" value="Bact_iron-sidero_bind"/>
</dbReference>
<comment type="similarity">
    <text evidence="2">Belongs to the bacterial solute-binding protein 8 family.</text>
</comment>
<name>A0A7K0DGW7_9NOCA</name>
<dbReference type="PANTHER" id="PTHR30532:SF24">
    <property type="entry name" value="FERRIC ENTEROBACTIN-BINDING PERIPLASMIC PROTEIN FEPB"/>
    <property type="match status" value="1"/>
</dbReference>
<gene>
    <name evidence="6" type="primary">yfmC</name>
    <name evidence="6" type="ORF">NRB56_04820</name>
</gene>
<dbReference type="GO" id="GO:0030288">
    <property type="term" value="C:outer membrane-bounded periplasmic space"/>
    <property type="evidence" value="ECO:0007669"/>
    <property type="project" value="TreeGrafter"/>
</dbReference>
<dbReference type="AlphaFoldDB" id="A0A7K0DGW7"/>
<keyword evidence="3" id="KW-0813">Transport</keyword>
<dbReference type="Pfam" id="PF01497">
    <property type="entry name" value="Peripla_BP_2"/>
    <property type="match status" value="1"/>
</dbReference>
<evidence type="ECO:0000256" key="4">
    <source>
        <dbReference type="ARBA" id="ARBA00022729"/>
    </source>
</evidence>
<comment type="caution">
    <text evidence="6">The sequence shown here is derived from an EMBL/GenBank/DDBJ whole genome shotgun (WGS) entry which is preliminary data.</text>
</comment>
<sequence length="320" mass="33361">MSRARARTAAGILAGLAVLGIAGCGSSSDKADSGAGSVTVTHAYGETTVPQVPKRVVALGNQWLDATLSLGVTPVGYIDNVAQVSKSRTAWEPASLSQAKELGNNGLAESIAALNPDLILADGLYADEKIYATFSKIAPTLPALSKAMVTPWQDQMTALGKVLHKENEAAAAVAKVTDRVGALAKKYPGLQGRTFASTWLASPNQLMVLIDPKDGSTTLFTQLGLHIPEQLTKLPNNGGRSQLSPERVDALQADLLLAASSPGLEDTYRHLPGYADLPAVRKHAVAELTTQDIAGINQPTALSLPYLLDKIEPALAAAAA</sequence>
<evidence type="ECO:0000259" key="5">
    <source>
        <dbReference type="PROSITE" id="PS50983"/>
    </source>
</evidence>
<protein>
    <submittedName>
        <fullName evidence="6">Fe(3+)-citrate-binding protein YfmC</fullName>
    </submittedName>
</protein>
<dbReference type="PANTHER" id="PTHR30532">
    <property type="entry name" value="IRON III DICITRATE-BINDING PERIPLASMIC PROTEIN"/>
    <property type="match status" value="1"/>
</dbReference>
<evidence type="ECO:0000313" key="6">
    <source>
        <dbReference type="EMBL" id="MQY24928.1"/>
    </source>
</evidence>
<evidence type="ECO:0000256" key="2">
    <source>
        <dbReference type="ARBA" id="ARBA00008814"/>
    </source>
</evidence>
<organism evidence="6 7">
    <name type="scientific">Nocardia aurantia</name>
    <dbReference type="NCBI Taxonomy" id="2585199"/>
    <lineage>
        <taxon>Bacteria</taxon>
        <taxon>Bacillati</taxon>
        <taxon>Actinomycetota</taxon>
        <taxon>Actinomycetes</taxon>
        <taxon>Mycobacteriales</taxon>
        <taxon>Nocardiaceae</taxon>
        <taxon>Nocardia</taxon>
    </lineage>
</organism>
<proteinExistence type="inferred from homology"/>
<comment type="subcellular location">
    <subcellularLocation>
        <location evidence="1">Cell envelope</location>
    </subcellularLocation>
</comment>
<evidence type="ECO:0000256" key="1">
    <source>
        <dbReference type="ARBA" id="ARBA00004196"/>
    </source>
</evidence>
<feature type="domain" description="Fe/B12 periplasmic-binding" evidence="5">
    <location>
        <begin position="55"/>
        <end position="319"/>
    </location>
</feature>
<reference evidence="6 7" key="1">
    <citation type="submission" date="2019-10" db="EMBL/GenBank/DDBJ databases">
        <title>Nocardia macrotermitis sp. nov. and Nocardia aurantia sp. nov., isolated from the gut of fungus growing-termite Macrotermes natalensis.</title>
        <authorList>
            <person name="Benndorf R."/>
            <person name="Schwitalla J."/>
            <person name="Martin K."/>
            <person name="De Beer W."/>
            <person name="Kaster A.-K."/>
            <person name="Vollmers J."/>
            <person name="Poulsen M."/>
            <person name="Beemelmanns C."/>
        </authorList>
    </citation>
    <scope>NUCLEOTIDE SEQUENCE [LARGE SCALE GENOMIC DNA]</scope>
    <source>
        <strain evidence="6 7">RB56</strain>
    </source>
</reference>
<dbReference type="PROSITE" id="PS50983">
    <property type="entry name" value="FE_B12_PBP"/>
    <property type="match status" value="1"/>
</dbReference>
<evidence type="ECO:0000313" key="7">
    <source>
        <dbReference type="Proteomes" id="UP000431401"/>
    </source>
</evidence>
<keyword evidence="4" id="KW-0732">Signal</keyword>
<dbReference type="EMBL" id="WEGI01000001">
    <property type="protein sequence ID" value="MQY24928.1"/>
    <property type="molecule type" value="Genomic_DNA"/>
</dbReference>